<evidence type="ECO:0000256" key="1">
    <source>
        <dbReference type="SAM" id="SignalP"/>
    </source>
</evidence>
<dbReference type="RefSeq" id="WP_146903811.1">
    <property type="nucleotide sequence ID" value="NZ_BJYS01000045.1"/>
</dbReference>
<accession>A0A512B4G1</accession>
<feature type="chain" id="PRO_5022205221" description="Helix-hairpin-helix domain-containing protein" evidence="1">
    <location>
        <begin position="20"/>
        <end position="698"/>
    </location>
</feature>
<name>A0A512B4G1_9BACT</name>
<protein>
    <recommendedName>
        <fullName evidence="4">Helix-hairpin-helix domain-containing protein</fullName>
    </recommendedName>
</protein>
<dbReference type="SUPFAM" id="SSF47781">
    <property type="entry name" value="RuvA domain 2-like"/>
    <property type="match status" value="1"/>
</dbReference>
<evidence type="ECO:0000313" key="2">
    <source>
        <dbReference type="EMBL" id="GEO06865.1"/>
    </source>
</evidence>
<keyword evidence="3" id="KW-1185">Reference proteome</keyword>
<keyword evidence="1" id="KW-0732">Signal</keyword>
<gene>
    <name evidence="2" type="ORF">AAE02nite_45290</name>
</gene>
<dbReference type="Proteomes" id="UP000321532">
    <property type="component" value="Unassembled WGS sequence"/>
</dbReference>
<dbReference type="InterPro" id="IPR010994">
    <property type="entry name" value="RuvA_2-like"/>
</dbReference>
<reference evidence="2 3" key="1">
    <citation type="submission" date="2019-07" db="EMBL/GenBank/DDBJ databases">
        <title>Whole genome shotgun sequence of Adhaeribacter aerolatus NBRC 106133.</title>
        <authorList>
            <person name="Hosoyama A."/>
            <person name="Uohara A."/>
            <person name="Ohji S."/>
            <person name="Ichikawa N."/>
        </authorList>
    </citation>
    <scope>NUCLEOTIDE SEQUENCE [LARGE SCALE GENOMIC DNA]</scope>
    <source>
        <strain evidence="2 3">NBRC 106133</strain>
    </source>
</reference>
<dbReference type="OrthoDB" id="9766750at2"/>
<sequence>MGRKLALFLFSLFSWFAAAAQEYQRPAINLELLVQELLAQQEEDNPVYEDVYENLLLYYQNPINLNNTNADELTALFVLTPAQINNLFTHIRQNGQLLSIYELQSVPGWDLITIQKILPFVTVQEPGLLATRQDLWQRILKNNNHYLLARYDRTWQQRKGYSPPDTIGNRLTTRYSGSPDKYLMRYRNSHAHDFSIGFTTEKDAGEAFGWQPTRHQYGMDFYSAHFQVYNKGRFKALALGDYQLQFGQGLLLSSGFSVGKGSETITTVRRSNVGIRPYSSVLESGFFRGTAATYTIHQNIELTGFFSRKRVDGTLGAAADSLAAQAFSFGGVQTSGLHRTPTERRNKHQLTENIFGGNIIFKTSARHFTTGLTFVHTSYNLPLQRQNASYHAFSFNGKQSANIGFHYSYNLLNVNVFGETARSYSGGLGTVNGLMASLSKQVDVALIYRNYAKNFHSFYGNAFGENTRNANELGWYTGLKIKPAIKWEITAYYDRFRFPWLKYRVDAPSGGQEYLVRLLYKPTKTANLYAQFRQETKGLNRRENGRPLDYVAPATRRNYLFYLDFSPLPSLSLRSRVQMSRYQHEHPWETGYYIGQEGIFSFGKTVLSARFALFDTDDYDTRQYVTERDVLSAFSVPAFFGTGTRVYLVAQQAITGKLDAWLKIAYTQYRHQETIGSGLEEIAGPVRTDIRCQVRYRF</sequence>
<organism evidence="2 3">
    <name type="scientific">Adhaeribacter aerolatus</name>
    <dbReference type="NCBI Taxonomy" id="670289"/>
    <lineage>
        <taxon>Bacteria</taxon>
        <taxon>Pseudomonadati</taxon>
        <taxon>Bacteroidota</taxon>
        <taxon>Cytophagia</taxon>
        <taxon>Cytophagales</taxon>
        <taxon>Hymenobacteraceae</taxon>
        <taxon>Adhaeribacter</taxon>
    </lineage>
</organism>
<evidence type="ECO:0008006" key="4">
    <source>
        <dbReference type="Google" id="ProtNLM"/>
    </source>
</evidence>
<proteinExistence type="predicted"/>
<evidence type="ECO:0000313" key="3">
    <source>
        <dbReference type="Proteomes" id="UP000321532"/>
    </source>
</evidence>
<dbReference type="AlphaFoldDB" id="A0A512B4G1"/>
<dbReference type="EMBL" id="BJYS01000045">
    <property type="protein sequence ID" value="GEO06865.1"/>
    <property type="molecule type" value="Genomic_DNA"/>
</dbReference>
<feature type="signal peptide" evidence="1">
    <location>
        <begin position="1"/>
        <end position="19"/>
    </location>
</feature>
<comment type="caution">
    <text evidence="2">The sequence shown here is derived from an EMBL/GenBank/DDBJ whole genome shotgun (WGS) entry which is preliminary data.</text>
</comment>